<dbReference type="KEGG" id="tig:THII_0691"/>
<sequence length="198" mass="22627">MTYDSQLRQRIAQTSARLMVQEGITDYQQAKHKAAAQLGIPHTRNLPSNSEIEAEILIYQRLFQANTQPYRLHHLREVALQAMQLFAAFTPRLVGAVLQGTAHQYSDIVLHLFTHSSEEVALFLLDKGIPYELTEQRFRLPQLVSFPSFRFMAGEESIVLVVFGVDDIRWSPPSPLDGKPMRRADIRMVKKLLAELEV</sequence>
<dbReference type="OrthoDB" id="5294130at2"/>
<gene>
    <name evidence="1" type="ORF">THII_0691</name>
</gene>
<evidence type="ECO:0000313" key="1">
    <source>
        <dbReference type="EMBL" id="BAP54988.1"/>
    </source>
</evidence>
<dbReference type="EMBL" id="AP014633">
    <property type="protein sequence ID" value="BAP54988.1"/>
    <property type="molecule type" value="Genomic_DNA"/>
</dbReference>
<organism evidence="1 2">
    <name type="scientific">Thioploca ingrica</name>
    <dbReference type="NCBI Taxonomy" id="40754"/>
    <lineage>
        <taxon>Bacteria</taxon>
        <taxon>Pseudomonadati</taxon>
        <taxon>Pseudomonadota</taxon>
        <taxon>Gammaproteobacteria</taxon>
        <taxon>Thiotrichales</taxon>
        <taxon>Thiotrichaceae</taxon>
        <taxon>Thioploca</taxon>
    </lineage>
</organism>
<proteinExistence type="predicted"/>
<evidence type="ECO:0008006" key="3">
    <source>
        <dbReference type="Google" id="ProtNLM"/>
    </source>
</evidence>
<dbReference type="AlphaFoldDB" id="A0A090ABI9"/>
<evidence type="ECO:0000313" key="2">
    <source>
        <dbReference type="Proteomes" id="UP000031623"/>
    </source>
</evidence>
<dbReference type="Proteomes" id="UP000031623">
    <property type="component" value="Chromosome"/>
</dbReference>
<accession>A0A090ABI9</accession>
<protein>
    <recommendedName>
        <fullName evidence="3">Nucleotidyltransferase</fullName>
    </recommendedName>
</protein>
<dbReference type="STRING" id="40754.THII_0691"/>
<dbReference type="HOGENOM" id="CLU_086367_1_0_6"/>
<keyword evidence="2" id="KW-1185">Reference proteome</keyword>
<reference evidence="1 2" key="1">
    <citation type="journal article" date="2014" name="ISME J.">
        <title>Ecophysiology of Thioploca ingrica as revealed by the complete genome sequence supplemented with proteomic evidence.</title>
        <authorList>
            <person name="Kojima H."/>
            <person name="Ogura Y."/>
            <person name="Yamamoto N."/>
            <person name="Togashi T."/>
            <person name="Mori H."/>
            <person name="Watanabe T."/>
            <person name="Nemoto F."/>
            <person name="Kurokawa K."/>
            <person name="Hayashi T."/>
            <person name="Fukui M."/>
        </authorList>
    </citation>
    <scope>NUCLEOTIDE SEQUENCE [LARGE SCALE GENOMIC DNA]</scope>
</reference>
<name>A0A090ABI9_9GAMM</name>